<comment type="caution">
    <text evidence="2">The sequence shown here is derived from an EMBL/GenBank/DDBJ whole genome shotgun (WGS) entry which is preliminary data.</text>
</comment>
<dbReference type="InterPro" id="IPR024072">
    <property type="entry name" value="DHFR-like_dom_sf"/>
</dbReference>
<dbReference type="GO" id="GO:0009231">
    <property type="term" value="P:riboflavin biosynthetic process"/>
    <property type="evidence" value="ECO:0007669"/>
    <property type="project" value="InterPro"/>
</dbReference>
<dbReference type="InterPro" id="IPR002734">
    <property type="entry name" value="RibDG_C"/>
</dbReference>
<dbReference type="PANTHER" id="PTHR38011:SF11">
    <property type="entry name" value="2,5-DIAMINO-6-RIBOSYLAMINO-4(3H)-PYRIMIDINONE 5'-PHOSPHATE REDUCTASE"/>
    <property type="match status" value="1"/>
</dbReference>
<proteinExistence type="predicted"/>
<name>A0A839E793_9MICO</name>
<dbReference type="AlphaFoldDB" id="A0A839E793"/>
<evidence type="ECO:0000313" key="2">
    <source>
        <dbReference type="EMBL" id="MBA8847013.1"/>
    </source>
</evidence>
<evidence type="ECO:0000313" key="3">
    <source>
        <dbReference type="Proteomes" id="UP000585905"/>
    </source>
</evidence>
<dbReference type="Proteomes" id="UP000585905">
    <property type="component" value="Unassembled WGS sequence"/>
</dbReference>
<feature type="domain" description="Bacterial bifunctional deaminase-reductase C-terminal" evidence="1">
    <location>
        <begin position="45"/>
        <end position="141"/>
    </location>
</feature>
<accession>A0A839E793</accession>
<dbReference type="RefSeq" id="WP_182489838.1">
    <property type="nucleotide sequence ID" value="NZ_BAAAOV010000009.1"/>
</dbReference>
<sequence>MSTVQYYVAQSLDGFFADVGAVVMGAGTLRFLLEEGGQWAYPGLPVWVLTHGEVPQIEGADLRVVSRDASRAVREARPAAGERSVWLVGGGSTAAQLAAIGEIDELGMTAMPLTLGAETRLLPTTGEPLVREMTGTTAFENGAVELRYRRRSEG</sequence>
<evidence type="ECO:0000259" key="1">
    <source>
        <dbReference type="Pfam" id="PF01872"/>
    </source>
</evidence>
<reference evidence="2 3" key="1">
    <citation type="submission" date="2020-07" db="EMBL/GenBank/DDBJ databases">
        <title>Sequencing the genomes of 1000 actinobacteria strains.</title>
        <authorList>
            <person name="Klenk H.-P."/>
        </authorList>
    </citation>
    <scope>NUCLEOTIDE SEQUENCE [LARGE SCALE GENOMIC DNA]</scope>
    <source>
        <strain evidence="2 3">DSM 19663</strain>
    </source>
</reference>
<protein>
    <submittedName>
        <fullName evidence="2">Dihydrofolate reductase</fullName>
    </submittedName>
</protein>
<keyword evidence="3" id="KW-1185">Reference proteome</keyword>
<organism evidence="2 3">
    <name type="scientific">Microcella alkalica</name>
    <dbReference type="NCBI Taxonomy" id="355930"/>
    <lineage>
        <taxon>Bacteria</taxon>
        <taxon>Bacillati</taxon>
        <taxon>Actinomycetota</taxon>
        <taxon>Actinomycetes</taxon>
        <taxon>Micrococcales</taxon>
        <taxon>Microbacteriaceae</taxon>
        <taxon>Microcella</taxon>
    </lineage>
</organism>
<gene>
    <name evidence="2" type="ORF">FHX53_000577</name>
</gene>
<dbReference type="PANTHER" id="PTHR38011">
    <property type="entry name" value="DIHYDROFOLATE REDUCTASE FAMILY PROTEIN (AFU_ORTHOLOGUE AFUA_8G06820)"/>
    <property type="match status" value="1"/>
</dbReference>
<dbReference type="Gene3D" id="3.40.430.10">
    <property type="entry name" value="Dihydrofolate Reductase, subunit A"/>
    <property type="match status" value="1"/>
</dbReference>
<dbReference type="EMBL" id="JACGWX010000001">
    <property type="protein sequence ID" value="MBA8847013.1"/>
    <property type="molecule type" value="Genomic_DNA"/>
</dbReference>
<dbReference type="SUPFAM" id="SSF53597">
    <property type="entry name" value="Dihydrofolate reductase-like"/>
    <property type="match status" value="1"/>
</dbReference>
<dbReference type="GO" id="GO:0008703">
    <property type="term" value="F:5-amino-6-(5-phosphoribosylamino)uracil reductase activity"/>
    <property type="evidence" value="ECO:0007669"/>
    <property type="project" value="InterPro"/>
</dbReference>
<dbReference type="InterPro" id="IPR050765">
    <property type="entry name" value="Riboflavin_Biosynth_HTPR"/>
</dbReference>
<dbReference type="Pfam" id="PF01872">
    <property type="entry name" value="RibD_C"/>
    <property type="match status" value="1"/>
</dbReference>